<reference evidence="1 2" key="1">
    <citation type="submission" date="2023-03" db="EMBL/GenBank/DDBJ databases">
        <title>WGS of Gossypium arboreum.</title>
        <authorList>
            <person name="Yu D."/>
        </authorList>
    </citation>
    <scope>NUCLEOTIDE SEQUENCE [LARGE SCALE GENOMIC DNA]</scope>
    <source>
        <tissue evidence="1">Leaf</tissue>
    </source>
</reference>
<comment type="caution">
    <text evidence="1">The sequence shown here is derived from an EMBL/GenBank/DDBJ whole genome shotgun (WGS) entry which is preliminary data.</text>
</comment>
<dbReference type="EMBL" id="JARKNE010000003">
    <property type="protein sequence ID" value="KAK5839963.1"/>
    <property type="molecule type" value="Genomic_DNA"/>
</dbReference>
<proteinExistence type="predicted"/>
<name>A0ABR0QMA1_GOSAR</name>
<sequence>MVARKGRLGSKFNVLNIKGKRTGSEEETTKADFGGLNANAVESDLIPLDSREENNIKSVTYPHIKAAKKLVLDSDAQKNICNPGLNLEA</sequence>
<accession>A0ABR0QMA1</accession>
<evidence type="ECO:0000313" key="1">
    <source>
        <dbReference type="EMBL" id="KAK5839963.1"/>
    </source>
</evidence>
<gene>
    <name evidence="1" type="ORF">PVK06_008823</name>
</gene>
<protein>
    <submittedName>
        <fullName evidence="1">Uncharacterized protein</fullName>
    </submittedName>
</protein>
<keyword evidence="2" id="KW-1185">Reference proteome</keyword>
<dbReference type="Proteomes" id="UP001358586">
    <property type="component" value="Chromosome 3"/>
</dbReference>
<organism evidence="1 2">
    <name type="scientific">Gossypium arboreum</name>
    <name type="common">Tree cotton</name>
    <name type="synonym">Gossypium nanking</name>
    <dbReference type="NCBI Taxonomy" id="29729"/>
    <lineage>
        <taxon>Eukaryota</taxon>
        <taxon>Viridiplantae</taxon>
        <taxon>Streptophyta</taxon>
        <taxon>Embryophyta</taxon>
        <taxon>Tracheophyta</taxon>
        <taxon>Spermatophyta</taxon>
        <taxon>Magnoliopsida</taxon>
        <taxon>eudicotyledons</taxon>
        <taxon>Gunneridae</taxon>
        <taxon>Pentapetalae</taxon>
        <taxon>rosids</taxon>
        <taxon>malvids</taxon>
        <taxon>Malvales</taxon>
        <taxon>Malvaceae</taxon>
        <taxon>Malvoideae</taxon>
        <taxon>Gossypium</taxon>
    </lineage>
</organism>
<evidence type="ECO:0000313" key="2">
    <source>
        <dbReference type="Proteomes" id="UP001358586"/>
    </source>
</evidence>